<dbReference type="EMBL" id="CAJOAZ010025903">
    <property type="protein sequence ID" value="CAF4396581.1"/>
    <property type="molecule type" value="Genomic_DNA"/>
</dbReference>
<dbReference type="SMART" id="SM00408">
    <property type="entry name" value="IGc2"/>
    <property type="match status" value="1"/>
</dbReference>
<sequence length="158" mass="17159">QYGPNVPTQSGVDTTPFVQPERFAQLEVKAPAPTRQDMQQPEAPKVVTPLQPIQVNEGSPALLQATIVGKPTPNFVWMKDGAPLAASNRLRTRYDIGTKQVLLQINDARPQDAGEYVVVATNPAGQETTATSLTVVPDKPGVDERGFVPSDKFRNLEQ</sequence>
<dbReference type="PROSITE" id="PS50835">
    <property type="entry name" value="IG_LIKE"/>
    <property type="match status" value="1"/>
</dbReference>
<dbReference type="FunFam" id="2.60.40.10:FF:000425">
    <property type="entry name" value="Myosin light chain kinase"/>
    <property type="match status" value="1"/>
</dbReference>
<dbReference type="SUPFAM" id="SSF48726">
    <property type="entry name" value="Immunoglobulin"/>
    <property type="match status" value="1"/>
</dbReference>
<gene>
    <name evidence="6" type="ORF">OXD698_LOCUS51219</name>
</gene>
<dbReference type="PANTHER" id="PTHR47633:SF4">
    <property type="entry name" value="MYOPALLADIN ISOFORM X1"/>
    <property type="match status" value="1"/>
</dbReference>
<evidence type="ECO:0000313" key="7">
    <source>
        <dbReference type="Proteomes" id="UP000663844"/>
    </source>
</evidence>
<proteinExistence type="predicted"/>
<name>A0A820NZB2_9BILA</name>
<feature type="domain" description="Ig-like" evidence="5">
    <location>
        <begin position="44"/>
        <end position="134"/>
    </location>
</feature>
<dbReference type="GO" id="GO:0005737">
    <property type="term" value="C:cytoplasm"/>
    <property type="evidence" value="ECO:0007669"/>
    <property type="project" value="UniProtKB-SubCell"/>
</dbReference>
<feature type="non-terminal residue" evidence="6">
    <location>
        <position position="158"/>
    </location>
</feature>
<evidence type="ECO:0000256" key="3">
    <source>
        <dbReference type="ARBA" id="ARBA00023319"/>
    </source>
</evidence>
<comment type="subcellular location">
    <subcellularLocation>
        <location evidence="1">Cytoplasm</location>
    </subcellularLocation>
</comment>
<dbReference type="InterPro" id="IPR003599">
    <property type="entry name" value="Ig_sub"/>
</dbReference>
<dbReference type="Pfam" id="PF07679">
    <property type="entry name" value="I-set"/>
    <property type="match status" value="1"/>
</dbReference>
<organism evidence="6 7">
    <name type="scientific">Adineta steineri</name>
    <dbReference type="NCBI Taxonomy" id="433720"/>
    <lineage>
        <taxon>Eukaryota</taxon>
        <taxon>Metazoa</taxon>
        <taxon>Spiralia</taxon>
        <taxon>Gnathifera</taxon>
        <taxon>Rotifera</taxon>
        <taxon>Eurotatoria</taxon>
        <taxon>Bdelloidea</taxon>
        <taxon>Adinetida</taxon>
        <taxon>Adinetidae</taxon>
        <taxon>Adineta</taxon>
    </lineage>
</organism>
<dbReference type="AlphaFoldDB" id="A0A820NZB2"/>
<dbReference type="InterPro" id="IPR013783">
    <property type="entry name" value="Ig-like_fold"/>
</dbReference>
<evidence type="ECO:0000256" key="1">
    <source>
        <dbReference type="ARBA" id="ARBA00004496"/>
    </source>
</evidence>
<keyword evidence="3" id="KW-0393">Immunoglobulin domain</keyword>
<dbReference type="InterPro" id="IPR036179">
    <property type="entry name" value="Ig-like_dom_sf"/>
</dbReference>
<evidence type="ECO:0000256" key="2">
    <source>
        <dbReference type="ARBA" id="ARBA00022490"/>
    </source>
</evidence>
<evidence type="ECO:0000313" key="6">
    <source>
        <dbReference type="EMBL" id="CAF4396581.1"/>
    </source>
</evidence>
<accession>A0A820NZB2</accession>
<comment type="caution">
    <text evidence="6">The sequence shown here is derived from an EMBL/GenBank/DDBJ whole genome shotgun (WGS) entry which is preliminary data.</text>
</comment>
<feature type="region of interest" description="Disordered" evidence="4">
    <location>
        <begin position="136"/>
        <end position="158"/>
    </location>
</feature>
<feature type="non-terminal residue" evidence="6">
    <location>
        <position position="1"/>
    </location>
</feature>
<evidence type="ECO:0000256" key="4">
    <source>
        <dbReference type="SAM" id="MobiDB-lite"/>
    </source>
</evidence>
<dbReference type="InterPro" id="IPR007110">
    <property type="entry name" value="Ig-like_dom"/>
</dbReference>
<protein>
    <recommendedName>
        <fullName evidence="5">Ig-like domain-containing protein</fullName>
    </recommendedName>
</protein>
<evidence type="ECO:0000259" key="5">
    <source>
        <dbReference type="PROSITE" id="PS50835"/>
    </source>
</evidence>
<dbReference type="SMART" id="SM00409">
    <property type="entry name" value="IG"/>
    <property type="match status" value="1"/>
</dbReference>
<reference evidence="6" key="1">
    <citation type="submission" date="2021-02" db="EMBL/GenBank/DDBJ databases">
        <authorList>
            <person name="Nowell W R."/>
        </authorList>
    </citation>
    <scope>NUCLEOTIDE SEQUENCE</scope>
</reference>
<dbReference type="PANTHER" id="PTHR47633">
    <property type="entry name" value="IMMUNOGLOBULIN"/>
    <property type="match status" value="1"/>
</dbReference>
<dbReference type="InterPro" id="IPR003598">
    <property type="entry name" value="Ig_sub2"/>
</dbReference>
<dbReference type="Proteomes" id="UP000663844">
    <property type="component" value="Unassembled WGS sequence"/>
</dbReference>
<dbReference type="InterPro" id="IPR013098">
    <property type="entry name" value="Ig_I-set"/>
</dbReference>
<keyword evidence="2" id="KW-0963">Cytoplasm</keyword>
<feature type="compositionally biased region" description="Basic and acidic residues" evidence="4">
    <location>
        <begin position="140"/>
        <end position="158"/>
    </location>
</feature>
<dbReference type="Gene3D" id="2.60.40.10">
    <property type="entry name" value="Immunoglobulins"/>
    <property type="match status" value="1"/>
</dbReference>